<dbReference type="Gene3D" id="1.10.8.720">
    <property type="entry name" value="Region D6 of dynein motor"/>
    <property type="match status" value="1"/>
</dbReference>
<dbReference type="FunFam" id="3.40.50.300:FF:000362">
    <property type="entry name" value="Dynein, axonemal, heavy chain 6"/>
    <property type="match status" value="1"/>
</dbReference>
<dbReference type="Pfam" id="PF03028">
    <property type="entry name" value="Dynein_heavy"/>
    <property type="match status" value="1"/>
</dbReference>
<sequence length="1974" mass="220448">VAVRYYSQAPKELGLEALVDQLSQVSQYMHSTSKDAAEDFFESLRRRTYMTPTSYLELIGLFTDLVGKKRGELTTKLERYTIGSKTLNETKSVVDDLKASLAKMQPTIEQAKKDTAELMVKVQADQAIAKEKSEACAVDEAAASEAAAEANGIKADCQKDLDEALPEYYAAIKSLDSLDKKDIQEVKSFAKPPPLVEVVLSAVCLLFGQKESWDEAKKLMNDTKFLDNLKTYDKDALANNAKLTQKLQKYIKSPQPASGQVKSVSSAAMSLCMWVRAMDVYGRVSREIEPKKAKLKVAEESLAAAEEKLSIKKPVDTAMRAMHLLSFWALCACTQIQSLAETLGVFDVVVAGAGPAGLSTVRHLLQANLSILLLDRSERVGGRSRTLKFGKYGVDVGPAWVHYGTANPLTYLAEQGNCSMVRTQNLNMNVYHAGKVVPRPVVSDMFRLLDDIEAGYNRWKSFGVKDDSLLHVFQQIFRHKALKLSSEQEAAFAAILYGEIIEDWTAPLHELSAVRHCEYDSVDGVGSDWRIVEGMECIIQQIIQPNSQNFSANRHVKRIRIGSDLIDIEGDGWDVSSQVAVVALPLGELREGMVSVEPLPDWKQRKRDAWKQLGLGRAIRVALEFNQSFWPSDVEFFMDFVTNCTQNFLEDVDLCSIEFTAPVLGTYPPVLVAEADGRLAERLTNESDAAVVQFLLGRLREMFADLPELRSSHVLRPWGLPFWLKGSTGRPAARLAGKPLDDRLFFAGDYVSHNVGTVTGAFLSGIAAAHAVACKLKGQGLILEALPTVAPMIDKDCAEEVIRSQGRCNSSLWDILYNCSALPDLDDAELKLVMDNVASLEAQLAAAQRKAAQLQADAEDCVVKLDRAEKLLAGLGNESVRWNAESSAAASEVLEKNLKFVIGNIVLAGGFIAYTGPFTAEFRRSLVSKWKQQADGVGLLCDPSWKAADVLVDPAEVRTWNIQNLPSDDLSVENGDSREEMAPDGRSPGQLLLRLGTEDVPYDENFVMPQAFYVTTKMANPHYLPEVCIKVTVINFTVTLLGLEEKRHRQQRQELVVQIAADKKTQDDLEQLILKLLAEAAGDVLKDDTLINTLDQSKQTGLECQERMQVADKAMTEIDAVREKLRPVATRASILYFVVADLANIDPMYQYSLEFFVLLFQGRLRDAEQSEDINKRIDILVDDFTRFIFLNICRGLFEDHKLLFSFLITVQILRNEVHSKFLNKTTIKPTEWLFFLRNAEAGKGVLSDDEVSVPCPAWVDKTAWIKLDVLERLTAHNGEMQFVGLKEAIAADGGWEAFCRSDDMYQRPMPKPWDTKLTAFQQALVIKSMRENFLNFVARNVVFHELGQLFIESPPFNLASCYADSVATMPLIFVLSAGADPTEYLLTLAAEKGYTEKLHFISLGQGQGPKAEALIKLGWDTGDWVCLQNCHLADSWMPRLEAIQESQVPDKINPDYRLWLTSMPSPKFPVPVLQSGIKITNEPPKGLRANLGRTYQDIGEDVFESCPSKPTEFKKLLFGLAFFHAVILERRKFGPIGWNIPYEWMDSDFQVSREQVRMYLVSQPDVPWITLRYIIAEVNYGGRVTDDKDVRLISAVLKGYFSERILEKGFKFANLEAYWIPEEGSLQETRDYLKQLPMDEDPRIFGLHPNALITAQFNQAKKFLDTVVSVQPRISSGGGGKKPEEIVADMAQEFLKRVPDAVKSKNAHPETYKKTAQGGIVSVGVFHSQEYARIEKLIKVVKSSLVMLGKAIKGTVLMSAELEGMFNAFQEQKVPGNWAKVAYPCLKPLNSWVIDFIARIDFLVKWLVEGPPQSYWISCFFFPQGFMTAALQLHARKTKIPIDTLEFFSEVTSVQDSTTLTSPPPNGVNIHGLFLQGCGWDMTRGLLKESDKDVVFVEMPVIHLEPLAITDSAKRIVDGNLYMCPIYKTSERKGTLSTTGHSTNFVKFFPLSQDQADTAHWIARGVAMLCMLDD</sequence>
<keyword evidence="23" id="KW-1185">Reference proteome</keyword>
<dbReference type="Gene3D" id="1.10.8.1220">
    <property type="match status" value="1"/>
</dbReference>
<dbReference type="InterPro" id="IPR041228">
    <property type="entry name" value="Dynein_C"/>
</dbReference>
<dbReference type="InterPro" id="IPR041658">
    <property type="entry name" value="AAA_lid_11"/>
</dbReference>
<dbReference type="Pfam" id="PF12777">
    <property type="entry name" value="MT"/>
    <property type="match status" value="2"/>
</dbReference>
<evidence type="ECO:0000259" key="20">
    <source>
        <dbReference type="Pfam" id="PF18198"/>
    </source>
</evidence>
<dbReference type="GO" id="GO:0030286">
    <property type="term" value="C:dynein complex"/>
    <property type="evidence" value="ECO:0007669"/>
    <property type="project" value="UniProtKB-KW"/>
</dbReference>
<dbReference type="Pfam" id="PF01593">
    <property type="entry name" value="Amino_oxidase"/>
    <property type="match status" value="1"/>
</dbReference>
<evidence type="ECO:0000256" key="2">
    <source>
        <dbReference type="ARBA" id="ARBA00004245"/>
    </source>
</evidence>
<dbReference type="Gene3D" id="3.40.50.300">
    <property type="entry name" value="P-loop containing nucleotide triphosphate hydrolases"/>
    <property type="match status" value="2"/>
</dbReference>
<keyword evidence="9" id="KW-0969">Cilium</keyword>
<feature type="domain" description="Dynein heavy chain AAA module D4" evidence="18">
    <location>
        <begin position="16"/>
        <end position="65"/>
    </location>
</feature>
<evidence type="ECO:0000259" key="17">
    <source>
        <dbReference type="Pfam" id="PF12777"/>
    </source>
</evidence>
<dbReference type="InterPro" id="IPR043160">
    <property type="entry name" value="Dynein_C_barrel"/>
</dbReference>
<keyword evidence="3" id="KW-0963">Cytoplasm</keyword>
<dbReference type="InterPro" id="IPR035706">
    <property type="entry name" value="AAA_9"/>
</dbReference>
<dbReference type="InterPro" id="IPR027417">
    <property type="entry name" value="P-loop_NTPase"/>
</dbReference>
<keyword evidence="4" id="KW-0493">Microtubule</keyword>
<evidence type="ECO:0000256" key="14">
    <source>
        <dbReference type="SAM" id="MobiDB-lite"/>
    </source>
</evidence>
<organism evidence="22 23">
    <name type="scientific">Symbiodinium pilosum</name>
    <name type="common">Dinoflagellate</name>
    <dbReference type="NCBI Taxonomy" id="2952"/>
    <lineage>
        <taxon>Eukaryota</taxon>
        <taxon>Sar</taxon>
        <taxon>Alveolata</taxon>
        <taxon>Dinophyceae</taxon>
        <taxon>Suessiales</taxon>
        <taxon>Symbiodiniaceae</taxon>
        <taxon>Symbiodinium</taxon>
    </lineage>
</organism>
<evidence type="ECO:0000256" key="9">
    <source>
        <dbReference type="ARBA" id="ARBA00023069"/>
    </source>
</evidence>
<feature type="domain" description="Amine oxidase" evidence="15">
    <location>
        <begin position="356"/>
        <end position="772"/>
    </location>
</feature>
<dbReference type="GO" id="GO:0051959">
    <property type="term" value="F:dynein light intermediate chain binding"/>
    <property type="evidence" value="ECO:0007669"/>
    <property type="project" value="InterPro"/>
</dbReference>
<feature type="domain" description="Dynein heavy chain C-terminal" evidence="21">
    <location>
        <begin position="1658"/>
        <end position="1970"/>
    </location>
</feature>
<evidence type="ECO:0000256" key="1">
    <source>
        <dbReference type="ARBA" id="ARBA00004138"/>
    </source>
</evidence>
<keyword evidence="7" id="KW-0243">Dynein</keyword>
<dbReference type="Gene3D" id="3.50.50.60">
    <property type="entry name" value="FAD/NAD(P)-binding domain"/>
    <property type="match status" value="1"/>
</dbReference>
<dbReference type="Pfam" id="PF12781">
    <property type="entry name" value="AAA_9"/>
    <property type="match status" value="1"/>
</dbReference>
<dbReference type="PANTHER" id="PTHR22878:SF68">
    <property type="entry name" value="DYNEIN HEAVY CHAIN 6, AXONEMAL-LIKE"/>
    <property type="match status" value="1"/>
</dbReference>
<dbReference type="Pfam" id="PF18199">
    <property type="entry name" value="Dynein_C"/>
    <property type="match status" value="1"/>
</dbReference>
<dbReference type="GO" id="GO:0045505">
    <property type="term" value="F:dynein intermediate chain binding"/>
    <property type="evidence" value="ECO:0007669"/>
    <property type="project" value="InterPro"/>
</dbReference>
<evidence type="ECO:0000256" key="5">
    <source>
        <dbReference type="ARBA" id="ARBA00022741"/>
    </source>
</evidence>
<dbReference type="InterPro" id="IPR042219">
    <property type="entry name" value="AAA_lid_11_sf"/>
</dbReference>
<feature type="domain" description="Dynein heavy chain AAA lid" evidence="20">
    <location>
        <begin position="1513"/>
        <end position="1651"/>
    </location>
</feature>
<keyword evidence="11" id="KW-0206">Cytoskeleton</keyword>
<keyword evidence="5" id="KW-0547">Nucleotide-binding</keyword>
<dbReference type="Gene3D" id="3.10.490.20">
    <property type="match status" value="1"/>
</dbReference>
<dbReference type="Pfam" id="PF12780">
    <property type="entry name" value="AAA_8"/>
    <property type="match status" value="1"/>
</dbReference>
<evidence type="ECO:0000259" key="15">
    <source>
        <dbReference type="Pfam" id="PF01593"/>
    </source>
</evidence>
<gene>
    <name evidence="22" type="primary">Dnah7</name>
    <name evidence="22" type="ORF">SPIL2461_LOCUS2745</name>
</gene>
<dbReference type="FunFam" id="1.10.8.720:FF:000001">
    <property type="entry name" value="dynein heavy chain 7, axonemal"/>
    <property type="match status" value="1"/>
</dbReference>
<name>A0A812K1E3_SYMPI</name>
<dbReference type="InterPro" id="IPR024317">
    <property type="entry name" value="Dynein_heavy_chain_D4_dom"/>
</dbReference>
<keyword evidence="6" id="KW-0067">ATP-binding</keyword>
<evidence type="ECO:0000259" key="21">
    <source>
        <dbReference type="Pfam" id="PF18199"/>
    </source>
</evidence>
<evidence type="ECO:0000259" key="18">
    <source>
        <dbReference type="Pfam" id="PF12780"/>
    </source>
</evidence>
<keyword evidence="8 13" id="KW-0175">Coiled coil</keyword>
<evidence type="ECO:0000313" key="23">
    <source>
        <dbReference type="Proteomes" id="UP000649617"/>
    </source>
</evidence>
<feature type="coiled-coil region" evidence="13">
    <location>
        <begin position="830"/>
        <end position="871"/>
    </location>
</feature>
<dbReference type="Gene3D" id="1.20.1270.280">
    <property type="match status" value="1"/>
</dbReference>
<feature type="domain" description="Dynein heavy chain coiled coil stalk" evidence="17">
    <location>
        <begin position="79"/>
        <end position="313"/>
    </location>
</feature>
<evidence type="ECO:0000256" key="6">
    <source>
        <dbReference type="ARBA" id="ARBA00022840"/>
    </source>
</evidence>
<evidence type="ECO:0000256" key="10">
    <source>
        <dbReference type="ARBA" id="ARBA00023175"/>
    </source>
</evidence>
<accession>A0A812K1E3</accession>
<keyword evidence="10" id="KW-0505">Motor protein</keyword>
<dbReference type="GO" id="GO:0005524">
    <property type="term" value="F:ATP binding"/>
    <property type="evidence" value="ECO:0007669"/>
    <property type="project" value="UniProtKB-KW"/>
</dbReference>
<feature type="domain" description="Dynein heavy chain ATP-binding dynein motor region" evidence="19">
    <location>
        <begin position="990"/>
        <end position="1101"/>
    </location>
</feature>
<dbReference type="InterPro" id="IPR026983">
    <property type="entry name" value="DHC"/>
</dbReference>
<dbReference type="GO" id="GO:0016491">
    <property type="term" value="F:oxidoreductase activity"/>
    <property type="evidence" value="ECO:0007669"/>
    <property type="project" value="InterPro"/>
</dbReference>
<evidence type="ECO:0000256" key="8">
    <source>
        <dbReference type="ARBA" id="ARBA00023054"/>
    </source>
</evidence>
<evidence type="ECO:0000256" key="3">
    <source>
        <dbReference type="ARBA" id="ARBA00022490"/>
    </source>
</evidence>
<dbReference type="FunFam" id="1.10.8.1220:FF:000001">
    <property type="entry name" value="Dynein axonemal heavy chain 5"/>
    <property type="match status" value="1"/>
</dbReference>
<evidence type="ECO:0000313" key="22">
    <source>
        <dbReference type="EMBL" id="CAE7218256.1"/>
    </source>
</evidence>
<dbReference type="Gene3D" id="3.90.660.10">
    <property type="match status" value="1"/>
</dbReference>
<dbReference type="GO" id="GO:0008569">
    <property type="term" value="F:minus-end-directed microtubule motor activity"/>
    <property type="evidence" value="ECO:0007669"/>
    <property type="project" value="InterPro"/>
</dbReference>
<evidence type="ECO:0000259" key="16">
    <source>
        <dbReference type="Pfam" id="PF03028"/>
    </source>
</evidence>
<dbReference type="SUPFAM" id="SSF54373">
    <property type="entry name" value="FAD-linked reductases, C-terminal domain"/>
    <property type="match status" value="1"/>
</dbReference>
<dbReference type="SUPFAM" id="SSF51905">
    <property type="entry name" value="FAD/NAD(P)-binding domain"/>
    <property type="match status" value="1"/>
</dbReference>
<dbReference type="GO" id="GO:0005929">
    <property type="term" value="C:cilium"/>
    <property type="evidence" value="ECO:0007669"/>
    <property type="project" value="UniProtKB-SubCell"/>
</dbReference>
<dbReference type="InterPro" id="IPR036188">
    <property type="entry name" value="FAD/NAD-bd_sf"/>
</dbReference>
<keyword evidence="12" id="KW-0966">Cell projection</keyword>
<dbReference type="FunFam" id="3.10.490.20:FF:000005">
    <property type="entry name" value="Dynein axonemal heavy chain 6"/>
    <property type="match status" value="1"/>
</dbReference>
<proteinExistence type="predicted"/>
<evidence type="ECO:0000256" key="12">
    <source>
        <dbReference type="ARBA" id="ARBA00023273"/>
    </source>
</evidence>
<evidence type="ECO:0000256" key="11">
    <source>
        <dbReference type="ARBA" id="ARBA00023212"/>
    </source>
</evidence>
<feature type="region of interest" description="Disordered" evidence="14">
    <location>
        <begin position="968"/>
        <end position="988"/>
    </location>
</feature>
<dbReference type="EMBL" id="CAJNIZ010003069">
    <property type="protein sequence ID" value="CAE7218256.1"/>
    <property type="molecule type" value="Genomic_DNA"/>
</dbReference>
<dbReference type="PANTHER" id="PTHR22878">
    <property type="entry name" value="DYNEIN HEAVY CHAIN 6, AXONEMAL-LIKE-RELATED"/>
    <property type="match status" value="1"/>
</dbReference>
<evidence type="ECO:0000256" key="13">
    <source>
        <dbReference type="SAM" id="Coils"/>
    </source>
</evidence>
<feature type="domain" description="Dynein heavy chain region D6 P-loop" evidence="16">
    <location>
        <begin position="1368"/>
        <end position="1480"/>
    </location>
</feature>
<comment type="caution">
    <text evidence="22">The sequence shown here is derived from an EMBL/GenBank/DDBJ whole genome shotgun (WGS) entry which is preliminary data.</text>
</comment>
<dbReference type="OrthoDB" id="5593012at2759"/>
<feature type="non-terminal residue" evidence="22">
    <location>
        <position position="1974"/>
    </location>
</feature>
<protein>
    <submittedName>
        <fullName evidence="22">Dnah7 protein</fullName>
    </submittedName>
</protein>
<evidence type="ECO:0000256" key="4">
    <source>
        <dbReference type="ARBA" id="ARBA00022701"/>
    </source>
</evidence>
<comment type="subcellular location">
    <subcellularLocation>
        <location evidence="1">Cell projection</location>
        <location evidence="1">Cilium</location>
    </subcellularLocation>
    <subcellularLocation>
        <location evidence="2">Cytoplasm</location>
        <location evidence="2">Cytoskeleton</location>
    </subcellularLocation>
</comment>
<evidence type="ECO:0000259" key="19">
    <source>
        <dbReference type="Pfam" id="PF12781"/>
    </source>
</evidence>
<dbReference type="InterPro" id="IPR004273">
    <property type="entry name" value="Dynein_heavy_D6_P-loop"/>
</dbReference>
<reference evidence="22" key="1">
    <citation type="submission" date="2021-02" db="EMBL/GenBank/DDBJ databases">
        <authorList>
            <person name="Dougan E. K."/>
            <person name="Rhodes N."/>
            <person name="Thang M."/>
            <person name="Chan C."/>
        </authorList>
    </citation>
    <scope>NUCLEOTIDE SEQUENCE</scope>
</reference>
<evidence type="ECO:0000256" key="7">
    <source>
        <dbReference type="ARBA" id="ARBA00023017"/>
    </source>
</evidence>
<dbReference type="Proteomes" id="UP000649617">
    <property type="component" value="Unassembled WGS sequence"/>
</dbReference>
<dbReference type="Gene3D" id="1.20.920.20">
    <property type="match status" value="2"/>
</dbReference>
<dbReference type="GO" id="GO:0007018">
    <property type="term" value="P:microtubule-based movement"/>
    <property type="evidence" value="ECO:0007669"/>
    <property type="project" value="InterPro"/>
</dbReference>
<dbReference type="InterPro" id="IPR002937">
    <property type="entry name" value="Amino_oxidase"/>
</dbReference>
<feature type="domain" description="Dynein heavy chain coiled coil stalk" evidence="17">
    <location>
        <begin position="834"/>
        <end position="929"/>
    </location>
</feature>
<dbReference type="Gene3D" id="6.10.140.1060">
    <property type="match status" value="1"/>
</dbReference>
<dbReference type="Pfam" id="PF18198">
    <property type="entry name" value="AAA_lid_11"/>
    <property type="match status" value="1"/>
</dbReference>
<dbReference type="InterPro" id="IPR024743">
    <property type="entry name" value="Dynein_HC_stalk"/>
</dbReference>
<dbReference type="GO" id="GO:0005874">
    <property type="term" value="C:microtubule"/>
    <property type="evidence" value="ECO:0007669"/>
    <property type="project" value="UniProtKB-KW"/>
</dbReference>